<keyword evidence="3" id="KW-0804">Transcription</keyword>
<reference evidence="6 7" key="1">
    <citation type="submission" date="2023-09" db="EMBL/GenBank/DDBJ databases">
        <authorList>
            <person name="Rey-Velasco X."/>
        </authorList>
    </citation>
    <scope>NUCLEOTIDE SEQUENCE [LARGE SCALE GENOMIC DNA]</scope>
    <source>
        <strain evidence="6 7">F117</strain>
    </source>
</reference>
<dbReference type="PANTHER" id="PTHR47893:SF1">
    <property type="entry name" value="REGULATORY PROTEIN PCHR"/>
    <property type="match status" value="1"/>
</dbReference>
<keyword evidence="2" id="KW-0238">DNA-binding</keyword>
<dbReference type="EMBL" id="JAVRHK010000004">
    <property type="protein sequence ID" value="MDT0676487.1"/>
    <property type="molecule type" value="Genomic_DNA"/>
</dbReference>
<accession>A0ABU3D4M7</accession>
<sequence>MLSTNFKARVQEILDFITEITLGNYTYTLPLRNQKDELEQIVVSLNTMVEEVDTVVHRINHDKSKEVTENLVFNLDCNFQITSYSDNVVETLKYAEEELLNKPVKFLVSNQTNLPDDLYKLLRHTIEEKLSFKVEFKHQNGYLWSGYGYLHTMISGGKKTYSLSVFKAVYHNEKIKNSLKDEKPGAAKYPTEYRSLLLRDQRDLIKQLHQYVMERLDTSLPEISEIGSYIGCSANKIKKIFKKTYGETIYTYHRHKRLDKAYTLIKDTHMDISLISIECGFQSPAHFSRAFKKVYGFSPSKVRKF</sequence>
<dbReference type="PROSITE" id="PS01124">
    <property type="entry name" value="HTH_ARAC_FAMILY_2"/>
    <property type="match status" value="1"/>
</dbReference>
<organism evidence="6 7">
    <name type="scientific">Autumnicola musiva</name>
    <dbReference type="NCBI Taxonomy" id="3075589"/>
    <lineage>
        <taxon>Bacteria</taxon>
        <taxon>Pseudomonadati</taxon>
        <taxon>Bacteroidota</taxon>
        <taxon>Flavobacteriia</taxon>
        <taxon>Flavobacteriales</taxon>
        <taxon>Flavobacteriaceae</taxon>
        <taxon>Autumnicola</taxon>
    </lineage>
</organism>
<feature type="domain" description="HTH araC/xylS-type" evidence="4">
    <location>
        <begin position="206"/>
        <end position="305"/>
    </location>
</feature>
<dbReference type="SUPFAM" id="SSF46689">
    <property type="entry name" value="Homeodomain-like"/>
    <property type="match status" value="1"/>
</dbReference>
<dbReference type="InterPro" id="IPR018060">
    <property type="entry name" value="HTH_AraC"/>
</dbReference>
<feature type="domain" description="HAMP" evidence="5">
    <location>
        <begin position="4"/>
        <end position="57"/>
    </location>
</feature>
<protein>
    <submittedName>
        <fullName evidence="6">Helix-turn-helix domain-containing protein</fullName>
    </submittedName>
</protein>
<dbReference type="InterPro" id="IPR000014">
    <property type="entry name" value="PAS"/>
</dbReference>
<dbReference type="InterPro" id="IPR035965">
    <property type="entry name" value="PAS-like_dom_sf"/>
</dbReference>
<evidence type="ECO:0000256" key="3">
    <source>
        <dbReference type="ARBA" id="ARBA00023163"/>
    </source>
</evidence>
<dbReference type="InterPro" id="IPR009057">
    <property type="entry name" value="Homeodomain-like_sf"/>
</dbReference>
<dbReference type="InterPro" id="IPR020449">
    <property type="entry name" value="Tscrpt_reg_AraC-type_HTH"/>
</dbReference>
<dbReference type="CDD" id="cd00130">
    <property type="entry name" value="PAS"/>
    <property type="match status" value="1"/>
</dbReference>
<gene>
    <name evidence="6" type="ORF">RM539_07825</name>
</gene>
<dbReference type="InterPro" id="IPR003660">
    <property type="entry name" value="HAMP_dom"/>
</dbReference>
<dbReference type="Gene3D" id="1.10.10.60">
    <property type="entry name" value="Homeodomain-like"/>
    <property type="match status" value="2"/>
</dbReference>
<dbReference type="Gene3D" id="3.30.450.20">
    <property type="entry name" value="PAS domain"/>
    <property type="match status" value="1"/>
</dbReference>
<dbReference type="PROSITE" id="PS50885">
    <property type="entry name" value="HAMP"/>
    <property type="match status" value="1"/>
</dbReference>
<dbReference type="PRINTS" id="PR00032">
    <property type="entry name" value="HTHARAC"/>
</dbReference>
<dbReference type="Pfam" id="PF12833">
    <property type="entry name" value="HTH_18"/>
    <property type="match status" value="1"/>
</dbReference>
<evidence type="ECO:0000259" key="4">
    <source>
        <dbReference type="PROSITE" id="PS01124"/>
    </source>
</evidence>
<evidence type="ECO:0000256" key="2">
    <source>
        <dbReference type="ARBA" id="ARBA00023125"/>
    </source>
</evidence>
<dbReference type="SUPFAM" id="SSF55785">
    <property type="entry name" value="PYP-like sensor domain (PAS domain)"/>
    <property type="match status" value="1"/>
</dbReference>
<dbReference type="SMART" id="SM00342">
    <property type="entry name" value="HTH_ARAC"/>
    <property type="match status" value="1"/>
</dbReference>
<evidence type="ECO:0000256" key="1">
    <source>
        <dbReference type="ARBA" id="ARBA00023015"/>
    </source>
</evidence>
<name>A0ABU3D4M7_9FLAO</name>
<dbReference type="Proteomes" id="UP001262582">
    <property type="component" value="Unassembled WGS sequence"/>
</dbReference>
<dbReference type="InterPro" id="IPR053142">
    <property type="entry name" value="PchR_regulatory_protein"/>
</dbReference>
<evidence type="ECO:0000259" key="5">
    <source>
        <dbReference type="PROSITE" id="PS50885"/>
    </source>
</evidence>
<dbReference type="PANTHER" id="PTHR47893">
    <property type="entry name" value="REGULATORY PROTEIN PCHR"/>
    <property type="match status" value="1"/>
</dbReference>
<proteinExistence type="predicted"/>
<dbReference type="CDD" id="cd06225">
    <property type="entry name" value="HAMP"/>
    <property type="match status" value="1"/>
</dbReference>
<keyword evidence="1" id="KW-0805">Transcription regulation</keyword>
<evidence type="ECO:0000313" key="7">
    <source>
        <dbReference type="Proteomes" id="UP001262582"/>
    </source>
</evidence>
<dbReference type="RefSeq" id="WP_311502831.1">
    <property type="nucleotide sequence ID" value="NZ_JAVRHK010000004.1"/>
</dbReference>
<keyword evidence="7" id="KW-1185">Reference proteome</keyword>
<comment type="caution">
    <text evidence="6">The sequence shown here is derived from an EMBL/GenBank/DDBJ whole genome shotgun (WGS) entry which is preliminary data.</text>
</comment>
<evidence type="ECO:0000313" key="6">
    <source>
        <dbReference type="EMBL" id="MDT0676487.1"/>
    </source>
</evidence>
<dbReference type="SUPFAM" id="SSF158472">
    <property type="entry name" value="HAMP domain-like"/>
    <property type="match status" value="1"/>
</dbReference>